<evidence type="ECO:0000256" key="10">
    <source>
        <dbReference type="RuleBase" id="RU004008"/>
    </source>
</evidence>
<evidence type="ECO:0000256" key="7">
    <source>
        <dbReference type="HAMAP-Rule" id="MF_01331"/>
    </source>
</evidence>
<dbReference type="EMBL" id="MNUO01000046">
    <property type="protein sequence ID" value="OIN97488.1"/>
    <property type="molecule type" value="Genomic_DNA"/>
</dbReference>
<dbReference type="SUPFAM" id="SSF54843">
    <property type="entry name" value="Ribosomal protein L22"/>
    <property type="match status" value="1"/>
</dbReference>
<keyword evidence="2 7" id="KW-0699">rRNA-binding</keyword>
<reference evidence="11 12" key="1">
    <citation type="journal article" date="2016" name="Environ. Microbiol.">
        <title>Genomic resolution of a cold subsurface aquifer community provides metabolic insights for novel microbes adapted to high CO concentrations.</title>
        <authorList>
            <person name="Probst A.J."/>
            <person name="Castelle C.J."/>
            <person name="Singh A."/>
            <person name="Brown C.T."/>
            <person name="Anantharaman K."/>
            <person name="Sharon I."/>
            <person name="Hug L.A."/>
            <person name="Burstein D."/>
            <person name="Emerson J.B."/>
            <person name="Thomas B.C."/>
            <person name="Banfield J.F."/>
        </authorList>
    </citation>
    <scope>NUCLEOTIDE SEQUENCE [LARGE SCALE GENOMIC DNA]</scope>
    <source>
        <strain evidence="11">CG1_02_38_46</strain>
    </source>
</reference>
<dbReference type="AlphaFoldDB" id="A0A1J4SDX2"/>
<comment type="function">
    <text evidence="7 10">This protein binds specifically to 23S rRNA; its binding is stimulated by other ribosomal proteins, e.g., L4, L17, and L20. It is important during the early stages of 50S assembly. It makes multiple contacts with different domains of the 23S rRNA in the assembled 50S subunit and ribosome.</text>
</comment>
<evidence type="ECO:0000256" key="2">
    <source>
        <dbReference type="ARBA" id="ARBA00022730"/>
    </source>
</evidence>
<keyword evidence="5 7" id="KW-0687">Ribonucleoprotein</keyword>
<sequence length="110" mass="12321">MEVKAIAKFIKGSSRKIVRVARSIHGKPIGEVLEILKFSPANASTIIEKLLKSAIANARQSNLNITNLYIKELVVQQGPMIKRFKAASRYHVRTIRKRTSHLTVVLAEKS</sequence>
<dbReference type="PANTHER" id="PTHR13501">
    <property type="entry name" value="CHLOROPLAST 50S RIBOSOMAL PROTEIN L22-RELATED"/>
    <property type="match status" value="1"/>
</dbReference>
<gene>
    <name evidence="7" type="primary">rplV</name>
    <name evidence="11" type="ORF">AUJ66_03070</name>
</gene>
<evidence type="ECO:0000256" key="5">
    <source>
        <dbReference type="ARBA" id="ARBA00023274"/>
    </source>
</evidence>
<evidence type="ECO:0000256" key="4">
    <source>
        <dbReference type="ARBA" id="ARBA00022980"/>
    </source>
</evidence>
<accession>A0A1J4SDX2</accession>
<comment type="caution">
    <text evidence="11">The sequence shown here is derived from an EMBL/GenBank/DDBJ whole genome shotgun (WGS) entry which is preliminary data.</text>
</comment>
<evidence type="ECO:0000313" key="11">
    <source>
        <dbReference type="EMBL" id="OIN97488.1"/>
    </source>
</evidence>
<evidence type="ECO:0000256" key="3">
    <source>
        <dbReference type="ARBA" id="ARBA00022884"/>
    </source>
</evidence>
<proteinExistence type="inferred from homology"/>
<dbReference type="PANTHER" id="PTHR13501:SF8">
    <property type="entry name" value="LARGE RIBOSOMAL SUBUNIT PROTEIN UL22M"/>
    <property type="match status" value="1"/>
</dbReference>
<dbReference type="InterPro" id="IPR047867">
    <property type="entry name" value="Ribosomal_uL22_bac/org-type"/>
</dbReference>
<evidence type="ECO:0000256" key="8">
    <source>
        <dbReference type="RuleBase" id="RU004005"/>
    </source>
</evidence>
<keyword evidence="3 7" id="KW-0694">RNA-binding</keyword>
<evidence type="ECO:0000313" key="12">
    <source>
        <dbReference type="Proteomes" id="UP000182278"/>
    </source>
</evidence>
<dbReference type="GO" id="GO:0022625">
    <property type="term" value="C:cytosolic large ribosomal subunit"/>
    <property type="evidence" value="ECO:0007669"/>
    <property type="project" value="TreeGrafter"/>
</dbReference>
<comment type="subunit">
    <text evidence="7 9">Part of the 50S ribosomal subunit.</text>
</comment>
<evidence type="ECO:0000256" key="6">
    <source>
        <dbReference type="ARBA" id="ARBA00035207"/>
    </source>
</evidence>
<dbReference type="GO" id="GO:0006412">
    <property type="term" value="P:translation"/>
    <property type="evidence" value="ECO:0007669"/>
    <property type="project" value="UniProtKB-UniRule"/>
</dbReference>
<dbReference type="InterPro" id="IPR005727">
    <property type="entry name" value="Ribosomal_uL22_bac/chlpt-type"/>
</dbReference>
<comment type="similarity">
    <text evidence="1 7 8">Belongs to the universal ribosomal protein uL22 family.</text>
</comment>
<evidence type="ECO:0000256" key="1">
    <source>
        <dbReference type="ARBA" id="ARBA00009451"/>
    </source>
</evidence>
<dbReference type="HAMAP" id="MF_01331_B">
    <property type="entry name" value="Ribosomal_uL22_B"/>
    <property type="match status" value="1"/>
</dbReference>
<dbReference type="InterPro" id="IPR036394">
    <property type="entry name" value="Ribosomal_uL22_sf"/>
</dbReference>
<dbReference type="CDD" id="cd00336">
    <property type="entry name" value="Ribosomal_L22"/>
    <property type="match status" value="1"/>
</dbReference>
<evidence type="ECO:0000256" key="9">
    <source>
        <dbReference type="RuleBase" id="RU004006"/>
    </source>
</evidence>
<dbReference type="GO" id="GO:0019843">
    <property type="term" value="F:rRNA binding"/>
    <property type="evidence" value="ECO:0007669"/>
    <property type="project" value="UniProtKB-UniRule"/>
</dbReference>
<dbReference type="Gene3D" id="3.90.470.10">
    <property type="entry name" value="Ribosomal protein L22/L17"/>
    <property type="match status" value="1"/>
</dbReference>
<comment type="function">
    <text evidence="7">The globular domain of the protein is located near the polypeptide exit tunnel on the outside of the subunit, while an extended beta-hairpin is found that lines the wall of the exit tunnel in the center of the 70S ribosome.</text>
</comment>
<keyword evidence="4 7" id="KW-0689">Ribosomal protein</keyword>
<dbReference type="STRING" id="1817893.AUJ66_03070"/>
<protein>
    <recommendedName>
        <fullName evidence="6 7">Large ribosomal subunit protein uL22</fullName>
    </recommendedName>
</protein>
<dbReference type="GO" id="GO:0003735">
    <property type="term" value="F:structural constituent of ribosome"/>
    <property type="evidence" value="ECO:0007669"/>
    <property type="project" value="InterPro"/>
</dbReference>
<dbReference type="InterPro" id="IPR001063">
    <property type="entry name" value="Ribosomal_uL22"/>
</dbReference>
<dbReference type="NCBIfam" id="TIGR01044">
    <property type="entry name" value="rplV_bact"/>
    <property type="match status" value="1"/>
</dbReference>
<dbReference type="Pfam" id="PF00237">
    <property type="entry name" value="Ribosomal_L22"/>
    <property type="match status" value="1"/>
</dbReference>
<organism evidence="11 12">
    <name type="scientific">Candidatus Desantisbacteria bacterium CG1_02_38_46</name>
    <dbReference type="NCBI Taxonomy" id="1817893"/>
    <lineage>
        <taxon>Bacteria</taxon>
        <taxon>Candidatus Desantisiibacteriota</taxon>
    </lineage>
</organism>
<name>A0A1J4SDX2_9BACT</name>
<dbReference type="Proteomes" id="UP000182278">
    <property type="component" value="Unassembled WGS sequence"/>
</dbReference>